<dbReference type="InterPro" id="IPR051317">
    <property type="entry name" value="Gfo/Idh/MocA_oxidoreduct"/>
</dbReference>
<dbReference type="Gene3D" id="3.30.360.10">
    <property type="entry name" value="Dihydrodipicolinate Reductase, domain 2"/>
    <property type="match status" value="1"/>
</dbReference>
<dbReference type="InterPro" id="IPR000683">
    <property type="entry name" value="Gfo/Idh/MocA-like_OxRdtase_N"/>
</dbReference>
<accession>A0ABU8EB17</accession>
<dbReference type="PANTHER" id="PTHR43708">
    <property type="entry name" value="CONSERVED EXPRESSED OXIDOREDUCTASE (EUROFUNG)"/>
    <property type="match status" value="1"/>
</dbReference>
<dbReference type="Pfam" id="PF01408">
    <property type="entry name" value="GFO_IDH_MocA"/>
    <property type="match status" value="1"/>
</dbReference>
<proteinExistence type="predicted"/>
<dbReference type="InterPro" id="IPR036291">
    <property type="entry name" value="NAD(P)-bd_dom_sf"/>
</dbReference>
<keyword evidence="3" id="KW-1185">Reference proteome</keyword>
<gene>
    <name evidence="2" type="ORF">UXQ13_19835</name>
</gene>
<evidence type="ECO:0000259" key="1">
    <source>
        <dbReference type="Pfam" id="PF01408"/>
    </source>
</evidence>
<sequence length="329" mass="33909">MTGPAARVALVGAGHHARVNLVPAMRAAGLEIAALATRDVERSRAALAAVGSTGTPYGSVTDLLAGEPDVRHVVVCAQPADQPDIVAAVLAAGRNVLCEKPLGTDAVQARHLADLAADAGVVLRAGFMKRHAPALVGLRDLVRSGRFGPPVGFDVRFAADARAFAPDVASFLTLAAVHHVDLVPYLLGAPHSVQVAVSTHASGSTLSALLTVVPQVHGTLRLASLPAHSSEVDVVEVAFEQAVVQVVDSSVTEIRSGGSGDWHAPQERVERLVPAVSTMSGGEQDLHLRGFVGELVDFAATPVAPDGSAEANVVTMQLCEQLLAGVPRD</sequence>
<organism evidence="2 3">
    <name type="scientific">Klenkia terrae</name>
    <dbReference type="NCBI Taxonomy" id="1052259"/>
    <lineage>
        <taxon>Bacteria</taxon>
        <taxon>Bacillati</taxon>
        <taxon>Actinomycetota</taxon>
        <taxon>Actinomycetes</taxon>
        <taxon>Geodermatophilales</taxon>
        <taxon>Geodermatophilaceae</taxon>
        <taxon>Klenkia</taxon>
    </lineage>
</organism>
<protein>
    <submittedName>
        <fullName evidence="2">Gfo/Idh/MocA family oxidoreductase</fullName>
    </submittedName>
</protein>
<dbReference type="EMBL" id="JBAPLV010000028">
    <property type="protein sequence ID" value="MEI4280735.1"/>
    <property type="molecule type" value="Genomic_DNA"/>
</dbReference>
<dbReference type="Proteomes" id="UP001373496">
    <property type="component" value="Unassembled WGS sequence"/>
</dbReference>
<feature type="domain" description="Gfo/Idh/MocA-like oxidoreductase N-terminal" evidence="1">
    <location>
        <begin position="7"/>
        <end position="127"/>
    </location>
</feature>
<comment type="caution">
    <text evidence="2">The sequence shown here is derived from an EMBL/GenBank/DDBJ whole genome shotgun (WGS) entry which is preliminary data.</text>
</comment>
<dbReference type="SUPFAM" id="SSF51735">
    <property type="entry name" value="NAD(P)-binding Rossmann-fold domains"/>
    <property type="match status" value="1"/>
</dbReference>
<name>A0ABU8EB17_9ACTN</name>
<evidence type="ECO:0000313" key="2">
    <source>
        <dbReference type="EMBL" id="MEI4280735.1"/>
    </source>
</evidence>
<evidence type="ECO:0000313" key="3">
    <source>
        <dbReference type="Proteomes" id="UP001373496"/>
    </source>
</evidence>
<dbReference type="Gene3D" id="3.40.50.720">
    <property type="entry name" value="NAD(P)-binding Rossmann-like Domain"/>
    <property type="match status" value="1"/>
</dbReference>
<dbReference type="RefSeq" id="WP_336392830.1">
    <property type="nucleotide sequence ID" value="NZ_JBAPLV010000028.1"/>
</dbReference>
<dbReference type="PANTHER" id="PTHR43708:SF1">
    <property type="entry name" value="GALACTOSE_LACTOSE METABOLISM REGULATORY PROTEIN GAL80"/>
    <property type="match status" value="1"/>
</dbReference>
<reference evidence="2 3" key="1">
    <citation type="submission" date="2024-03" db="EMBL/GenBank/DDBJ databases">
        <title>Draft genome sequence of Klenkia terrae.</title>
        <authorList>
            <person name="Duangmal K."/>
            <person name="Chantavorakit T."/>
        </authorList>
    </citation>
    <scope>NUCLEOTIDE SEQUENCE [LARGE SCALE GENOMIC DNA]</scope>
    <source>
        <strain evidence="2 3">JCM 17786</strain>
    </source>
</reference>
<dbReference type="SUPFAM" id="SSF55347">
    <property type="entry name" value="Glyceraldehyde-3-phosphate dehydrogenase-like, C-terminal domain"/>
    <property type="match status" value="1"/>
</dbReference>